<gene>
    <name evidence="2" type="ORF">GCM10011416_14160</name>
</gene>
<reference evidence="2" key="1">
    <citation type="journal article" date="2014" name="Int. J. Syst. Evol. Microbiol.">
        <title>Complete genome sequence of Corynebacterium casei LMG S-19264T (=DSM 44701T), isolated from a smear-ripened cheese.</title>
        <authorList>
            <consortium name="US DOE Joint Genome Institute (JGI-PGF)"/>
            <person name="Walter F."/>
            <person name="Albersmeier A."/>
            <person name="Kalinowski J."/>
            <person name="Ruckert C."/>
        </authorList>
    </citation>
    <scope>NUCLEOTIDE SEQUENCE</scope>
    <source>
        <strain evidence="2">CGMCC 1.15763</strain>
    </source>
</reference>
<evidence type="ECO:0000313" key="3">
    <source>
        <dbReference type="Proteomes" id="UP000633278"/>
    </source>
</evidence>
<keyword evidence="1" id="KW-0812">Transmembrane</keyword>
<sequence>MKTEKIKKGCGITLIILIIIIIGFFWMVRTAFGPTFRTVKIDNPVGQLICEEEYNADMAAVFYDVDFKLETGEKQIIDLGKLYFQKEDWQTEFELKENENWYYLSSNNSNIYDLILTDKISQENFSFDMKSSQPKNKELWKTVKYTI</sequence>
<feature type="transmembrane region" description="Helical" evidence="1">
    <location>
        <begin position="12"/>
        <end position="32"/>
    </location>
</feature>
<organism evidence="2 3">
    <name type="scientific">Polaribacter pacificus</name>
    <dbReference type="NCBI Taxonomy" id="1775173"/>
    <lineage>
        <taxon>Bacteria</taxon>
        <taxon>Pseudomonadati</taxon>
        <taxon>Bacteroidota</taxon>
        <taxon>Flavobacteriia</taxon>
        <taxon>Flavobacteriales</taxon>
        <taxon>Flavobacteriaceae</taxon>
    </lineage>
</organism>
<accession>A0A917HY84</accession>
<dbReference type="RefSeq" id="WP_188598625.1">
    <property type="nucleotide sequence ID" value="NZ_BMJW01000002.1"/>
</dbReference>
<keyword evidence="1" id="KW-1133">Transmembrane helix</keyword>
<protein>
    <submittedName>
        <fullName evidence="2">Uncharacterized protein</fullName>
    </submittedName>
</protein>
<dbReference type="AlphaFoldDB" id="A0A917HY84"/>
<reference evidence="2" key="2">
    <citation type="submission" date="2020-09" db="EMBL/GenBank/DDBJ databases">
        <authorList>
            <person name="Sun Q."/>
            <person name="Zhou Y."/>
        </authorList>
    </citation>
    <scope>NUCLEOTIDE SEQUENCE</scope>
    <source>
        <strain evidence="2">CGMCC 1.15763</strain>
    </source>
</reference>
<evidence type="ECO:0000313" key="2">
    <source>
        <dbReference type="EMBL" id="GGG97357.1"/>
    </source>
</evidence>
<dbReference type="EMBL" id="BMJW01000002">
    <property type="protein sequence ID" value="GGG97357.1"/>
    <property type="molecule type" value="Genomic_DNA"/>
</dbReference>
<keyword evidence="1" id="KW-0472">Membrane</keyword>
<name>A0A917HY84_9FLAO</name>
<dbReference type="Proteomes" id="UP000633278">
    <property type="component" value="Unassembled WGS sequence"/>
</dbReference>
<evidence type="ECO:0000256" key="1">
    <source>
        <dbReference type="SAM" id="Phobius"/>
    </source>
</evidence>
<keyword evidence="3" id="KW-1185">Reference proteome</keyword>
<proteinExistence type="predicted"/>
<comment type="caution">
    <text evidence="2">The sequence shown here is derived from an EMBL/GenBank/DDBJ whole genome shotgun (WGS) entry which is preliminary data.</text>
</comment>